<accession>A0A6B9ZC45</accession>
<organism evidence="2 3">
    <name type="scientific">Chitinophaga agri</name>
    <dbReference type="NCBI Taxonomy" id="2703787"/>
    <lineage>
        <taxon>Bacteria</taxon>
        <taxon>Pseudomonadati</taxon>
        <taxon>Bacteroidota</taxon>
        <taxon>Chitinophagia</taxon>
        <taxon>Chitinophagales</taxon>
        <taxon>Chitinophagaceae</taxon>
        <taxon>Chitinophaga</taxon>
    </lineage>
</organism>
<proteinExistence type="predicted"/>
<dbReference type="Proteomes" id="UP000476411">
    <property type="component" value="Chromosome"/>
</dbReference>
<gene>
    <name evidence="2" type="ORF">GWR21_04480</name>
</gene>
<reference evidence="2 3" key="1">
    <citation type="submission" date="2020-01" db="EMBL/GenBank/DDBJ databases">
        <title>Complete genome sequence of Chitinophaga sp. H33E-04 isolated from quinoa roots.</title>
        <authorList>
            <person name="Weon H.-Y."/>
            <person name="Lee S.A."/>
        </authorList>
    </citation>
    <scope>NUCLEOTIDE SEQUENCE [LARGE SCALE GENOMIC DNA]</scope>
    <source>
        <strain evidence="2 3">H33E-04</strain>
    </source>
</reference>
<evidence type="ECO:0000256" key="1">
    <source>
        <dbReference type="SAM" id="SignalP"/>
    </source>
</evidence>
<dbReference type="AlphaFoldDB" id="A0A6B9ZC45"/>
<name>A0A6B9ZC45_9BACT</name>
<sequence>MKRIKIALALAAVLTGVGTAIGTTGKPAAKAEIYRNWIDWNNQLVLVNVPQSTAQAYCISSIEVCLRAQDNVYIYTTGFIWE</sequence>
<keyword evidence="1" id="KW-0732">Signal</keyword>
<evidence type="ECO:0000313" key="3">
    <source>
        <dbReference type="Proteomes" id="UP000476411"/>
    </source>
</evidence>
<protein>
    <submittedName>
        <fullName evidence="2">Uncharacterized protein</fullName>
    </submittedName>
</protein>
<dbReference type="RefSeq" id="WP_162330587.1">
    <property type="nucleotide sequence ID" value="NZ_CP048113.1"/>
</dbReference>
<dbReference type="EMBL" id="CP048113">
    <property type="protein sequence ID" value="QHS58884.1"/>
    <property type="molecule type" value="Genomic_DNA"/>
</dbReference>
<feature type="chain" id="PRO_5025633689" evidence="1">
    <location>
        <begin position="23"/>
        <end position="82"/>
    </location>
</feature>
<feature type="signal peptide" evidence="1">
    <location>
        <begin position="1"/>
        <end position="22"/>
    </location>
</feature>
<keyword evidence="3" id="KW-1185">Reference proteome</keyword>
<evidence type="ECO:0000313" key="2">
    <source>
        <dbReference type="EMBL" id="QHS58884.1"/>
    </source>
</evidence>
<dbReference type="KEGG" id="chih:GWR21_04480"/>